<dbReference type="GO" id="GO:0005737">
    <property type="term" value="C:cytoplasm"/>
    <property type="evidence" value="ECO:0007669"/>
    <property type="project" value="UniProtKB-SubCell"/>
</dbReference>
<feature type="compositionally biased region" description="Basic and acidic residues" evidence="5">
    <location>
        <begin position="287"/>
        <end position="300"/>
    </location>
</feature>
<evidence type="ECO:0000313" key="6">
    <source>
        <dbReference type="EMBL" id="CAH1406397.1"/>
    </source>
</evidence>
<accession>A0A9P0HRL4</accession>
<dbReference type="Pfam" id="PF10248">
    <property type="entry name" value="Mlf1IP"/>
    <property type="match status" value="1"/>
</dbReference>
<dbReference type="Proteomes" id="UP001152798">
    <property type="component" value="Chromosome 6"/>
</dbReference>
<gene>
    <name evidence="6" type="ORF">NEZAVI_LOCUS14342</name>
</gene>
<feature type="compositionally biased region" description="Low complexity" evidence="5">
    <location>
        <begin position="258"/>
        <end position="271"/>
    </location>
</feature>
<feature type="compositionally biased region" description="Polar residues" evidence="5">
    <location>
        <begin position="225"/>
        <end position="236"/>
    </location>
</feature>
<protein>
    <recommendedName>
        <fullName evidence="8">Myeloid leukemia factor</fullName>
    </recommendedName>
</protein>
<comment type="similarity">
    <text evidence="2">Belongs to the MLF family.</text>
</comment>
<comment type="subcellular location">
    <subcellularLocation>
        <location evidence="1">Cytoplasm</location>
    </subcellularLocation>
</comment>
<dbReference type="AlphaFoldDB" id="A0A9P0HRL4"/>
<evidence type="ECO:0000256" key="4">
    <source>
        <dbReference type="ARBA" id="ARBA00022553"/>
    </source>
</evidence>
<keyword evidence="7" id="KW-1185">Reference proteome</keyword>
<feature type="region of interest" description="Disordered" evidence="5">
    <location>
        <begin position="210"/>
        <end position="320"/>
    </location>
</feature>
<organism evidence="6 7">
    <name type="scientific">Nezara viridula</name>
    <name type="common">Southern green stink bug</name>
    <name type="synonym">Cimex viridulus</name>
    <dbReference type="NCBI Taxonomy" id="85310"/>
    <lineage>
        <taxon>Eukaryota</taxon>
        <taxon>Metazoa</taxon>
        <taxon>Ecdysozoa</taxon>
        <taxon>Arthropoda</taxon>
        <taxon>Hexapoda</taxon>
        <taxon>Insecta</taxon>
        <taxon>Pterygota</taxon>
        <taxon>Neoptera</taxon>
        <taxon>Paraneoptera</taxon>
        <taxon>Hemiptera</taxon>
        <taxon>Heteroptera</taxon>
        <taxon>Panheteroptera</taxon>
        <taxon>Pentatomomorpha</taxon>
        <taxon>Pentatomoidea</taxon>
        <taxon>Pentatomidae</taxon>
        <taxon>Pentatominae</taxon>
        <taxon>Nezara</taxon>
    </lineage>
</organism>
<keyword evidence="4" id="KW-0597">Phosphoprotein</keyword>
<sequence length="320" mass="35797">MSLFGALMGEIDDDPFLGSHMRRMNNMMNSFFRDPFGDMLGRSMGSELMPFAGNSRDTRGRELARYGHGPGPDDFGMGMSLMPMGFPNIRNMFSDLSNNPNCHSFSSSTVMTMTSGPDGRPQVYQASQTVKQGPGGVRETKKTVADSRTGVKKMSIGHHIHDRAHIIEREQNVFSGEQEERQDFINLEEEEAEDFNKEWETRTRNVRRNNAIEYGRNGRRRAPRSSPQLALPSTQAPHHHSSRYSGRSSCRKSRQSALPSSPTPTSVLVSSDSEDDATDEAPKKRKLNSEEKSEKNEPKYKQTKCSAKTSAPVSEKSTPK</sequence>
<proteinExistence type="inferred from homology"/>
<evidence type="ECO:0000256" key="1">
    <source>
        <dbReference type="ARBA" id="ARBA00004496"/>
    </source>
</evidence>
<dbReference type="EMBL" id="OV725082">
    <property type="protein sequence ID" value="CAH1406397.1"/>
    <property type="molecule type" value="Genomic_DNA"/>
</dbReference>
<feature type="compositionally biased region" description="Polar residues" evidence="5">
    <location>
        <begin position="303"/>
        <end position="320"/>
    </location>
</feature>
<dbReference type="PANTHER" id="PTHR13105">
    <property type="entry name" value="MYELOID LEUKEMIA FACTOR"/>
    <property type="match status" value="1"/>
</dbReference>
<evidence type="ECO:0000256" key="3">
    <source>
        <dbReference type="ARBA" id="ARBA00022490"/>
    </source>
</evidence>
<evidence type="ECO:0000256" key="5">
    <source>
        <dbReference type="SAM" id="MobiDB-lite"/>
    </source>
</evidence>
<name>A0A9P0HRL4_NEZVI</name>
<evidence type="ECO:0000256" key="2">
    <source>
        <dbReference type="ARBA" id="ARBA00008332"/>
    </source>
</evidence>
<dbReference type="OrthoDB" id="8707547at2759"/>
<keyword evidence="3" id="KW-0963">Cytoplasm</keyword>
<reference evidence="6" key="1">
    <citation type="submission" date="2022-01" db="EMBL/GenBank/DDBJ databases">
        <authorList>
            <person name="King R."/>
        </authorList>
    </citation>
    <scope>NUCLEOTIDE SEQUENCE</scope>
</reference>
<evidence type="ECO:0000313" key="7">
    <source>
        <dbReference type="Proteomes" id="UP001152798"/>
    </source>
</evidence>
<evidence type="ECO:0008006" key="8">
    <source>
        <dbReference type="Google" id="ProtNLM"/>
    </source>
</evidence>
<dbReference type="InterPro" id="IPR019376">
    <property type="entry name" value="Myeloid_leukemia_factor"/>
</dbReference>